<organism evidence="7 8">
    <name type="scientific">Favolaschia claudopus</name>
    <dbReference type="NCBI Taxonomy" id="2862362"/>
    <lineage>
        <taxon>Eukaryota</taxon>
        <taxon>Fungi</taxon>
        <taxon>Dikarya</taxon>
        <taxon>Basidiomycota</taxon>
        <taxon>Agaricomycotina</taxon>
        <taxon>Agaricomycetes</taxon>
        <taxon>Agaricomycetidae</taxon>
        <taxon>Agaricales</taxon>
        <taxon>Marasmiineae</taxon>
        <taxon>Mycenaceae</taxon>
        <taxon>Favolaschia</taxon>
    </lineage>
</organism>
<comment type="caution">
    <text evidence="7">The sequence shown here is derived from an EMBL/GenBank/DDBJ whole genome shotgun (WGS) entry which is preliminary data.</text>
</comment>
<keyword evidence="4 6" id="KW-0732">Signal</keyword>
<gene>
    <name evidence="7" type="ORF">R3P38DRAFT_3490620</name>
</gene>
<dbReference type="AlphaFoldDB" id="A0AAW0EBZ7"/>
<sequence length="233" mass="25443">MIPTISQVLSLIVLITVTSVVAIAPDSQFRLQTEVQGLPVPVQLGVMSRCPDALACESVFDQVWKEVGQQKMNLSLIYVARLNSTDKDFGVTCMHGPGECAGNIQQLCVAKYATPSTWWNFIQCQNAHGRYRVGEPELTLQCAANVGFDWKSSEIGACAGLDVSGKGTEGIQLLRQSLLLGKALHIQKSCTVLINGKKVCVRDGTWDCDGGHDVEDFVEIINREYDKINEGVI</sequence>
<dbReference type="GO" id="GO:0016671">
    <property type="term" value="F:oxidoreductase activity, acting on a sulfur group of donors, disulfide as acceptor"/>
    <property type="evidence" value="ECO:0007669"/>
    <property type="project" value="InterPro"/>
</dbReference>
<dbReference type="Proteomes" id="UP001362999">
    <property type="component" value="Unassembled WGS sequence"/>
</dbReference>
<reference evidence="7 8" key="1">
    <citation type="journal article" date="2024" name="J Genomics">
        <title>Draft genome sequencing and assembly of Favolaschia claudopus CIRM-BRFM 2984 isolated from oak limbs.</title>
        <authorList>
            <person name="Navarro D."/>
            <person name="Drula E."/>
            <person name="Chaduli D."/>
            <person name="Cazenave R."/>
            <person name="Ahrendt S."/>
            <person name="Wang J."/>
            <person name="Lipzen A."/>
            <person name="Daum C."/>
            <person name="Barry K."/>
            <person name="Grigoriev I.V."/>
            <person name="Favel A."/>
            <person name="Rosso M.N."/>
            <person name="Martin F."/>
        </authorList>
    </citation>
    <scope>NUCLEOTIDE SEQUENCE [LARGE SCALE GENOMIC DNA]</scope>
    <source>
        <strain evidence="7 8">CIRM-BRFM 2984</strain>
    </source>
</reference>
<evidence type="ECO:0000313" key="7">
    <source>
        <dbReference type="EMBL" id="KAK7061715.1"/>
    </source>
</evidence>
<dbReference type="EMBL" id="JAWWNJ010000002">
    <property type="protein sequence ID" value="KAK7061715.1"/>
    <property type="molecule type" value="Genomic_DNA"/>
</dbReference>
<evidence type="ECO:0000256" key="4">
    <source>
        <dbReference type="ARBA" id="ARBA00022729"/>
    </source>
</evidence>
<dbReference type="GO" id="GO:0005576">
    <property type="term" value="C:extracellular region"/>
    <property type="evidence" value="ECO:0007669"/>
    <property type="project" value="UniProtKB-SubCell"/>
</dbReference>
<dbReference type="PANTHER" id="PTHR13234">
    <property type="entry name" value="GAMMA-INTERFERON INDUCIBLE LYSOSOMAL THIOL REDUCTASE GILT"/>
    <property type="match status" value="1"/>
</dbReference>
<name>A0AAW0EBZ7_9AGAR</name>
<evidence type="ECO:0000256" key="2">
    <source>
        <dbReference type="ARBA" id="ARBA00005679"/>
    </source>
</evidence>
<dbReference type="Pfam" id="PF03227">
    <property type="entry name" value="GILT"/>
    <property type="match status" value="1"/>
</dbReference>
<keyword evidence="5" id="KW-0325">Glycoprotein</keyword>
<evidence type="ECO:0000313" key="8">
    <source>
        <dbReference type="Proteomes" id="UP001362999"/>
    </source>
</evidence>
<proteinExistence type="inferred from homology"/>
<evidence type="ECO:0000256" key="3">
    <source>
        <dbReference type="ARBA" id="ARBA00022525"/>
    </source>
</evidence>
<evidence type="ECO:0000256" key="6">
    <source>
        <dbReference type="SAM" id="SignalP"/>
    </source>
</evidence>
<comment type="similarity">
    <text evidence="2">Belongs to the GILT family.</text>
</comment>
<comment type="subcellular location">
    <subcellularLocation>
        <location evidence="1">Secreted</location>
    </subcellularLocation>
</comment>
<evidence type="ECO:0000256" key="1">
    <source>
        <dbReference type="ARBA" id="ARBA00004613"/>
    </source>
</evidence>
<protein>
    <submittedName>
        <fullName evidence="7">Uncharacterized protein</fullName>
    </submittedName>
</protein>
<accession>A0AAW0EBZ7</accession>
<dbReference type="PANTHER" id="PTHR13234:SF8">
    <property type="entry name" value="GAMMA-INTERFERON-INDUCIBLE LYSOSOMAL THIOL REDUCTASE"/>
    <property type="match status" value="1"/>
</dbReference>
<feature type="chain" id="PRO_5044001709" evidence="6">
    <location>
        <begin position="23"/>
        <end position="233"/>
    </location>
</feature>
<feature type="signal peptide" evidence="6">
    <location>
        <begin position="1"/>
        <end position="22"/>
    </location>
</feature>
<keyword evidence="8" id="KW-1185">Reference proteome</keyword>
<dbReference type="InterPro" id="IPR004911">
    <property type="entry name" value="Interferon-induced_GILT"/>
</dbReference>
<evidence type="ECO:0000256" key="5">
    <source>
        <dbReference type="ARBA" id="ARBA00023180"/>
    </source>
</evidence>
<keyword evidence="3" id="KW-0964">Secreted</keyword>